<dbReference type="CDD" id="cd04301">
    <property type="entry name" value="NAT_SF"/>
    <property type="match status" value="1"/>
</dbReference>
<dbReference type="AlphaFoldDB" id="A0A1G2DD00"/>
<comment type="caution">
    <text evidence="2">The sequence shown here is derived from an EMBL/GenBank/DDBJ whole genome shotgun (WGS) entry which is preliminary data.</text>
</comment>
<evidence type="ECO:0000259" key="1">
    <source>
        <dbReference type="PROSITE" id="PS51186"/>
    </source>
</evidence>
<dbReference type="InterPro" id="IPR016181">
    <property type="entry name" value="Acyl_CoA_acyltransferase"/>
</dbReference>
<gene>
    <name evidence="2" type="ORF">A3C93_05590</name>
</gene>
<organism evidence="2 3">
    <name type="scientific">Candidatus Lloydbacteria bacterium RIFCSPHIGHO2_02_FULL_54_17</name>
    <dbReference type="NCBI Taxonomy" id="1798664"/>
    <lineage>
        <taxon>Bacteria</taxon>
        <taxon>Candidatus Lloydiibacteriota</taxon>
    </lineage>
</organism>
<dbReference type="GO" id="GO:0016747">
    <property type="term" value="F:acyltransferase activity, transferring groups other than amino-acyl groups"/>
    <property type="evidence" value="ECO:0007669"/>
    <property type="project" value="InterPro"/>
</dbReference>
<protein>
    <recommendedName>
        <fullName evidence="1">N-acetyltransferase domain-containing protein</fullName>
    </recommendedName>
</protein>
<dbReference type="PROSITE" id="PS51186">
    <property type="entry name" value="GNAT"/>
    <property type="match status" value="1"/>
</dbReference>
<evidence type="ECO:0000313" key="2">
    <source>
        <dbReference type="EMBL" id="OGZ10760.1"/>
    </source>
</evidence>
<dbReference type="EMBL" id="MHLO01000046">
    <property type="protein sequence ID" value="OGZ10760.1"/>
    <property type="molecule type" value="Genomic_DNA"/>
</dbReference>
<name>A0A1G2DD00_9BACT</name>
<dbReference type="InterPro" id="IPR000182">
    <property type="entry name" value="GNAT_dom"/>
</dbReference>
<proteinExistence type="predicted"/>
<reference evidence="2 3" key="1">
    <citation type="journal article" date="2016" name="Nat. Commun.">
        <title>Thousands of microbial genomes shed light on interconnected biogeochemical processes in an aquifer system.</title>
        <authorList>
            <person name="Anantharaman K."/>
            <person name="Brown C.T."/>
            <person name="Hug L.A."/>
            <person name="Sharon I."/>
            <person name="Castelle C.J."/>
            <person name="Probst A.J."/>
            <person name="Thomas B.C."/>
            <person name="Singh A."/>
            <person name="Wilkins M.J."/>
            <person name="Karaoz U."/>
            <person name="Brodie E.L."/>
            <person name="Williams K.H."/>
            <person name="Hubbard S.S."/>
            <person name="Banfield J.F."/>
        </authorList>
    </citation>
    <scope>NUCLEOTIDE SEQUENCE [LARGE SCALE GENOMIC DNA]</scope>
</reference>
<feature type="domain" description="N-acetyltransferase" evidence="1">
    <location>
        <begin position="1"/>
        <end position="136"/>
    </location>
</feature>
<dbReference type="Pfam" id="PF00583">
    <property type="entry name" value="Acetyltransf_1"/>
    <property type="match status" value="1"/>
</dbReference>
<sequence>MHIVRKEYDSWDGTTKELLRRATLPDGAMWKIVRAIPEIPTYVAFEGNTFLGWAIAWKLEQETIVQLYVKQRHRRKGVALKLIRRIMRERGKVTLCRWTHVTNMFFYHLSLKHPEHIRVVTWGRHEDEYLALLPKRKNGVAKPTAA</sequence>
<dbReference type="SUPFAM" id="SSF55729">
    <property type="entry name" value="Acyl-CoA N-acyltransferases (Nat)"/>
    <property type="match status" value="1"/>
</dbReference>
<dbReference type="Gene3D" id="3.40.630.30">
    <property type="match status" value="1"/>
</dbReference>
<accession>A0A1G2DD00</accession>
<dbReference type="Proteomes" id="UP000178636">
    <property type="component" value="Unassembled WGS sequence"/>
</dbReference>
<evidence type="ECO:0000313" key="3">
    <source>
        <dbReference type="Proteomes" id="UP000178636"/>
    </source>
</evidence>